<comment type="subcellular location">
    <subcellularLocation>
        <location evidence="1 7">Cell membrane</location>
        <topology evidence="1 7">Multi-pass membrane protein</topology>
    </subcellularLocation>
</comment>
<feature type="transmembrane region" description="Helical" evidence="7">
    <location>
        <begin position="9"/>
        <end position="27"/>
    </location>
</feature>
<evidence type="ECO:0000256" key="1">
    <source>
        <dbReference type="ARBA" id="ARBA00004651"/>
    </source>
</evidence>
<dbReference type="InterPro" id="IPR000515">
    <property type="entry name" value="MetI-like"/>
</dbReference>
<evidence type="ECO:0000259" key="8">
    <source>
        <dbReference type="PROSITE" id="PS50928"/>
    </source>
</evidence>
<keyword evidence="6 7" id="KW-0472">Membrane</keyword>
<feature type="transmembrane region" description="Helical" evidence="7">
    <location>
        <begin position="271"/>
        <end position="291"/>
    </location>
</feature>
<feature type="transmembrane region" description="Helical" evidence="7">
    <location>
        <begin position="171"/>
        <end position="190"/>
    </location>
</feature>
<keyword evidence="10" id="KW-1185">Reference proteome</keyword>
<keyword evidence="5 7" id="KW-1133">Transmembrane helix</keyword>
<evidence type="ECO:0000256" key="4">
    <source>
        <dbReference type="ARBA" id="ARBA00022692"/>
    </source>
</evidence>
<evidence type="ECO:0000313" key="10">
    <source>
        <dbReference type="Proteomes" id="UP000593594"/>
    </source>
</evidence>
<reference evidence="9 10" key="1">
    <citation type="submission" date="2020-06" db="EMBL/GenBank/DDBJ databases">
        <title>Genome sequence of 2 isolates from Red Sea Mangroves.</title>
        <authorList>
            <person name="Sefrji F."/>
            <person name="Michoud G."/>
            <person name="Merlino G."/>
            <person name="Daffonchio D."/>
        </authorList>
    </citation>
    <scope>NUCLEOTIDE SEQUENCE [LARGE SCALE GENOMIC DNA]</scope>
    <source>
        <strain evidence="9 10">R1DC25</strain>
    </source>
</reference>
<feature type="transmembrane region" description="Helical" evidence="7">
    <location>
        <begin position="131"/>
        <end position="159"/>
    </location>
</feature>
<dbReference type="GO" id="GO:0005886">
    <property type="term" value="C:plasma membrane"/>
    <property type="evidence" value="ECO:0007669"/>
    <property type="project" value="UniProtKB-SubCell"/>
</dbReference>
<keyword evidence="4 7" id="KW-0812">Transmembrane</keyword>
<feature type="transmembrane region" description="Helical" evidence="7">
    <location>
        <begin position="231"/>
        <end position="259"/>
    </location>
</feature>
<dbReference type="GO" id="GO:0055085">
    <property type="term" value="P:transmembrane transport"/>
    <property type="evidence" value="ECO:0007669"/>
    <property type="project" value="InterPro"/>
</dbReference>
<protein>
    <submittedName>
        <fullName evidence="9">ABC transporter permease</fullName>
    </submittedName>
</protein>
<dbReference type="EMBL" id="CP058214">
    <property type="protein sequence ID" value="QPC41895.1"/>
    <property type="molecule type" value="Genomic_DNA"/>
</dbReference>
<evidence type="ECO:0000256" key="2">
    <source>
        <dbReference type="ARBA" id="ARBA00022448"/>
    </source>
</evidence>
<sequence>MLALAIRRLVSMILIMAVISFILFLIFEADKLNVATKVLGAYSTMEQRLLWLENNGYNAPFLERYLSWVWGFVTGDWGTSLQYQAKVSELLWPRLLNTALLGGTVFAITVAIALVLGILSGIAEGSFRDRAITVASVFTTSIPEFASATLLVAIFVFWLDLLPGTSSFTDGFALDQLVLPVAVLVIYNFGYYTRMTRASMAEVMTSQYIRTAVLKGIPFKRVVMRHALRNALIAPFTVMVLQLNYLLSGVIVVEVFFAYRGFGKLLYDAALFGDIFVIEACTMIAVIVAVSSQFISDMGYMLLNPRIRFG</sequence>
<accession>A0A7S8HAS6</accession>
<evidence type="ECO:0000256" key="6">
    <source>
        <dbReference type="ARBA" id="ARBA00023136"/>
    </source>
</evidence>
<organism evidence="9 10">
    <name type="scientific">Kaustia mangrovi</name>
    <dbReference type="NCBI Taxonomy" id="2593653"/>
    <lineage>
        <taxon>Bacteria</taxon>
        <taxon>Pseudomonadati</taxon>
        <taxon>Pseudomonadota</taxon>
        <taxon>Alphaproteobacteria</taxon>
        <taxon>Hyphomicrobiales</taxon>
        <taxon>Parvibaculaceae</taxon>
        <taxon>Kaustia</taxon>
    </lineage>
</organism>
<dbReference type="CDD" id="cd06261">
    <property type="entry name" value="TM_PBP2"/>
    <property type="match status" value="1"/>
</dbReference>
<dbReference type="PROSITE" id="PS50928">
    <property type="entry name" value="ABC_TM1"/>
    <property type="match status" value="1"/>
</dbReference>
<dbReference type="Gene3D" id="1.10.3720.10">
    <property type="entry name" value="MetI-like"/>
    <property type="match status" value="1"/>
</dbReference>
<dbReference type="InterPro" id="IPR045621">
    <property type="entry name" value="BPD_transp_1_N"/>
</dbReference>
<gene>
    <name evidence="9" type="ORF">HW532_03675</name>
</gene>
<feature type="transmembrane region" description="Helical" evidence="7">
    <location>
        <begin position="99"/>
        <end position="119"/>
    </location>
</feature>
<evidence type="ECO:0000256" key="3">
    <source>
        <dbReference type="ARBA" id="ARBA00022475"/>
    </source>
</evidence>
<dbReference type="SUPFAM" id="SSF161098">
    <property type="entry name" value="MetI-like"/>
    <property type="match status" value="1"/>
</dbReference>
<comment type="similarity">
    <text evidence="7">Belongs to the binding-protein-dependent transport system permease family.</text>
</comment>
<dbReference type="AlphaFoldDB" id="A0A7S8HAS6"/>
<dbReference type="Pfam" id="PF00528">
    <property type="entry name" value="BPD_transp_1"/>
    <property type="match status" value="1"/>
</dbReference>
<dbReference type="Proteomes" id="UP000593594">
    <property type="component" value="Chromosome"/>
</dbReference>
<evidence type="ECO:0000256" key="5">
    <source>
        <dbReference type="ARBA" id="ARBA00022989"/>
    </source>
</evidence>
<dbReference type="Pfam" id="PF19300">
    <property type="entry name" value="BPD_transp_1_N"/>
    <property type="match status" value="1"/>
</dbReference>
<dbReference type="PANTHER" id="PTHR30465:SF0">
    <property type="entry name" value="OLIGOPEPTIDE TRANSPORT SYSTEM PERMEASE PROTEIN APPB"/>
    <property type="match status" value="1"/>
</dbReference>
<keyword evidence="2 7" id="KW-0813">Transport</keyword>
<proteinExistence type="inferred from homology"/>
<feature type="domain" description="ABC transmembrane type-1" evidence="8">
    <location>
        <begin position="95"/>
        <end position="296"/>
    </location>
</feature>
<keyword evidence="3" id="KW-1003">Cell membrane</keyword>
<dbReference type="PANTHER" id="PTHR30465">
    <property type="entry name" value="INNER MEMBRANE ABC TRANSPORTER"/>
    <property type="match status" value="1"/>
</dbReference>
<dbReference type="KEGG" id="kmn:HW532_03675"/>
<dbReference type="InterPro" id="IPR035906">
    <property type="entry name" value="MetI-like_sf"/>
</dbReference>
<evidence type="ECO:0000313" key="9">
    <source>
        <dbReference type="EMBL" id="QPC41895.1"/>
    </source>
</evidence>
<evidence type="ECO:0000256" key="7">
    <source>
        <dbReference type="RuleBase" id="RU363032"/>
    </source>
</evidence>
<dbReference type="RefSeq" id="WP_213163122.1">
    <property type="nucleotide sequence ID" value="NZ_CP058214.1"/>
</dbReference>
<name>A0A7S8HAS6_9HYPH</name>